<dbReference type="EMBL" id="JBAMMX010000001">
    <property type="protein sequence ID" value="KAK6947907.1"/>
    <property type="molecule type" value="Genomic_DNA"/>
</dbReference>
<proteinExistence type="predicted"/>
<dbReference type="Proteomes" id="UP001370490">
    <property type="component" value="Unassembled WGS sequence"/>
</dbReference>
<accession>A0AAN8WKL9</accession>
<organism evidence="1 2">
    <name type="scientific">Dillenia turbinata</name>
    <dbReference type="NCBI Taxonomy" id="194707"/>
    <lineage>
        <taxon>Eukaryota</taxon>
        <taxon>Viridiplantae</taxon>
        <taxon>Streptophyta</taxon>
        <taxon>Embryophyta</taxon>
        <taxon>Tracheophyta</taxon>
        <taxon>Spermatophyta</taxon>
        <taxon>Magnoliopsida</taxon>
        <taxon>eudicotyledons</taxon>
        <taxon>Gunneridae</taxon>
        <taxon>Pentapetalae</taxon>
        <taxon>Dilleniales</taxon>
        <taxon>Dilleniaceae</taxon>
        <taxon>Dillenia</taxon>
    </lineage>
</organism>
<keyword evidence="2" id="KW-1185">Reference proteome</keyword>
<dbReference type="AlphaFoldDB" id="A0AAN8WKL9"/>
<reference evidence="1 2" key="1">
    <citation type="submission" date="2023-12" db="EMBL/GenBank/DDBJ databases">
        <title>A high-quality genome assembly for Dillenia turbinata (Dilleniales).</title>
        <authorList>
            <person name="Chanderbali A."/>
        </authorList>
    </citation>
    <scope>NUCLEOTIDE SEQUENCE [LARGE SCALE GENOMIC DNA]</scope>
    <source>
        <strain evidence="1">LSX21</strain>
        <tissue evidence="1">Leaf</tissue>
    </source>
</reference>
<protein>
    <submittedName>
        <fullName evidence="1">Peptidase S8 propeptide/proteinase inhibitor I9</fullName>
    </submittedName>
</protein>
<comment type="caution">
    <text evidence="1">The sequence shown here is derived from an EMBL/GenBank/DDBJ whole genome shotgun (WGS) entry which is preliminary data.</text>
</comment>
<evidence type="ECO:0000313" key="1">
    <source>
        <dbReference type="EMBL" id="KAK6947907.1"/>
    </source>
</evidence>
<name>A0AAN8WKL9_9MAGN</name>
<dbReference type="PANTHER" id="PTHR37379:SF1">
    <property type="entry name" value="OS01G0220500 PROTEIN"/>
    <property type="match status" value="1"/>
</dbReference>
<evidence type="ECO:0000313" key="2">
    <source>
        <dbReference type="Proteomes" id="UP001370490"/>
    </source>
</evidence>
<sequence>MLMLSMQNLGYGDDFRACYGLGINRLPCESLKHISTPQPHLPQPYRPSVGNLMASKYFVFMNFDPEYERLRADRTKQGSLELDSYLSKKHDELLATTLEPGTYKKALSLVIVDGFAVEITDDQANVLRSANGVRVVEKNQELA</sequence>
<gene>
    <name evidence="1" type="ORF">RJ641_001380</name>
</gene>
<dbReference type="PANTHER" id="PTHR37379">
    <property type="entry name" value="OS01G0220500 PROTEIN"/>
    <property type="match status" value="1"/>
</dbReference>